<dbReference type="PANTHER" id="PTHR24326">
    <property type="entry name" value="HOMEOBOX-LEUCINE ZIPPER PROTEIN"/>
    <property type="match status" value="1"/>
</dbReference>
<keyword evidence="3 7" id="KW-0804">Transcription</keyword>
<accession>A0A2I4E481</accession>
<reference evidence="11" key="1">
    <citation type="submission" date="2025-08" db="UniProtKB">
        <authorList>
            <consortium name="RefSeq"/>
        </authorList>
    </citation>
    <scope>IDENTIFICATION</scope>
    <source>
        <tissue evidence="11">Leaves</tissue>
    </source>
</reference>
<evidence type="ECO:0000256" key="6">
    <source>
        <dbReference type="RuleBase" id="RU000682"/>
    </source>
</evidence>
<dbReference type="Proteomes" id="UP000235220">
    <property type="component" value="Chromosome 2"/>
</dbReference>
<keyword evidence="5 6" id="KW-0371">Homeobox</keyword>
<dbReference type="InterPro" id="IPR009057">
    <property type="entry name" value="Homeodomain-like_sf"/>
</dbReference>
<dbReference type="PANTHER" id="PTHR24326:SF552">
    <property type="entry name" value="HOMEOBOX-LEUCINE ZIPPER PROTEIN"/>
    <property type="match status" value="1"/>
</dbReference>
<dbReference type="AlphaFoldDB" id="A0A2I4E481"/>
<dbReference type="OrthoDB" id="6159439at2759"/>
<evidence type="ECO:0000256" key="3">
    <source>
        <dbReference type="ARBA" id="ARBA00023163"/>
    </source>
</evidence>
<dbReference type="KEGG" id="jre:108986125"/>
<dbReference type="InterPro" id="IPR045224">
    <property type="entry name" value="HDZip_class_I_plant"/>
</dbReference>
<keyword evidence="8" id="KW-0175">Coiled coil</keyword>
<feature type="compositionally biased region" description="Polar residues" evidence="9">
    <location>
        <begin position="184"/>
        <end position="194"/>
    </location>
</feature>
<proteinExistence type="inferred from homology"/>
<dbReference type="Pfam" id="PF00046">
    <property type="entry name" value="Homeodomain"/>
    <property type="match status" value="1"/>
</dbReference>
<comment type="function">
    <text evidence="7">Transcription factor.</text>
</comment>
<dbReference type="PROSITE" id="PS50071">
    <property type="entry name" value="HOMEOBOX_2"/>
    <property type="match status" value="1"/>
</dbReference>
<dbReference type="GeneID" id="108986125"/>
<evidence type="ECO:0000256" key="1">
    <source>
        <dbReference type="ARBA" id="ARBA00004123"/>
    </source>
</evidence>
<dbReference type="Pfam" id="PF02183">
    <property type="entry name" value="HALZ"/>
    <property type="match status" value="1"/>
</dbReference>
<dbReference type="GO" id="GO:0000981">
    <property type="term" value="F:DNA-binding transcription factor activity, RNA polymerase II-specific"/>
    <property type="evidence" value="ECO:0007669"/>
    <property type="project" value="UniProtKB-UniRule"/>
</dbReference>
<gene>
    <name evidence="11" type="primary">LOC108986125</name>
</gene>
<comment type="similarity">
    <text evidence="4 7">Belongs to the HD-ZIP homeobox family. Class I subfamily.</text>
</comment>
<dbReference type="CDD" id="cd00086">
    <property type="entry name" value="homeodomain"/>
    <property type="match status" value="1"/>
</dbReference>
<dbReference type="Gene3D" id="1.10.10.60">
    <property type="entry name" value="Homeodomain-like"/>
    <property type="match status" value="1"/>
</dbReference>
<evidence type="ECO:0000256" key="7">
    <source>
        <dbReference type="RuleBase" id="RU369038"/>
    </source>
</evidence>
<organism evidence="10 11">
    <name type="scientific">Juglans regia</name>
    <name type="common">English walnut</name>
    <dbReference type="NCBI Taxonomy" id="51240"/>
    <lineage>
        <taxon>Eukaryota</taxon>
        <taxon>Viridiplantae</taxon>
        <taxon>Streptophyta</taxon>
        <taxon>Embryophyta</taxon>
        <taxon>Tracheophyta</taxon>
        <taxon>Spermatophyta</taxon>
        <taxon>Magnoliopsida</taxon>
        <taxon>eudicotyledons</taxon>
        <taxon>Gunneridae</taxon>
        <taxon>Pentapetalae</taxon>
        <taxon>rosids</taxon>
        <taxon>fabids</taxon>
        <taxon>Fagales</taxon>
        <taxon>Juglandaceae</taxon>
        <taxon>Juglans</taxon>
    </lineage>
</organism>
<protein>
    <recommendedName>
        <fullName evidence="7">Homeobox-leucine zipper protein</fullName>
    </recommendedName>
    <alternativeName>
        <fullName evidence="7">HD-ZIP protein</fullName>
    </alternativeName>
    <alternativeName>
        <fullName evidence="7">Homeodomain transcription factor</fullName>
    </alternativeName>
</protein>
<feature type="region of interest" description="Disordered" evidence="9">
    <location>
        <begin position="159"/>
        <end position="194"/>
    </location>
</feature>
<evidence type="ECO:0000313" key="11">
    <source>
        <dbReference type="RefSeq" id="XP_018814193.1"/>
    </source>
</evidence>
<name>A0A2I4E481_JUGRE</name>
<dbReference type="RefSeq" id="XP_018814193.1">
    <property type="nucleotide sequence ID" value="XM_018958648.2"/>
</dbReference>
<keyword evidence="5 6" id="KW-0539">Nucleus</keyword>
<feature type="DNA-binding region" description="Homeobox" evidence="5">
    <location>
        <begin position="3"/>
        <end position="62"/>
    </location>
</feature>
<feature type="region of interest" description="Disordered" evidence="9">
    <location>
        <begin position="102"/>
        <end position="130"/>
    </location>
</feature>
<dbReference type="GO" id="GO:0043565">
    <property type="term" value="F:sequence-specific DNA binding"/>
    <property type="evidence" value="ECO:0000318"/>
    <property type="project" value="GO_Central"/>
</dbReference>
<evidence type="ECO:0000256" key="4">
    <source>
        <dbReference type="ARBA" id="ARBA00025748"/>
    </source>
</evidence>
<sequence>MTMNKNMRRFNEQQIKSLEVMFEAESRPEAQIKHQLANELGLRPRQVGIWFQNRRARLKTKQVERNCCILKASYDSLASNFESLQRENRELLLQLQKLKKQLGKGHGNEKGRDPMFESKETPRILSESADQKTNMLLGDVNCRHAECTVDETGIQNIAQPMDGSQASPGDRHSLECSCLPDESGGNSQWWELWS</sequence>
<evidence type="ECO:0000256" key="2">
    <source>
        <dbReference type="ARBA" id="ARBA00023015"/>
    </source>
</evidence>
<dbReference type="InterPro" id="IPR003106">
    <property type="entry name" value="Leu_zip_homeo"/>
</dbReference>
<comment type="subcellular location">
    <subcellularLocation>
        <location evidence="1 5 6">Nucleus</location>
    </subcellularLocation>
</comment>
<keyword evidence="5 6" id="KW-0238">DNA-binding</keyword>
<evidence type="ECO:0000256" key="5">
    <source>
        <dbReference type="PROSITE-ProRule" id="PRU00108"/>
    </source>
</evidence>
<dbReference type="GO" id="GO:0045893">
    <property type="term" value="P:positive regulation of DNA-templated transcription"/>
    <property type="evidence" value="ECO:0000318"/>
    <property type="project" value="GO_Central"/>
</dbReference>
<feature type="compositionally biased region" description="Basic and acidic residues" evidence="9">
    <location>
        <begin position="106"/>
        <end position="122"/>
    </location>
</feature>
<dbReference type="SUPFAM" id="SSF46689">
    <property type="entry name" value="Homeodomain-like"/>
    <property type="match status" value="1"/>
</dbReference>
<evidence type="ECO:0000313" key="10">
    <source>
        <dbReference type="Proteomes" id="UP000235220"/>
    </source>
</evidence>
<dbReference type="Gramene" id="Jr02_15180_p1">
    <property type="protein sequence ID" value="cds.Jr02_15180_p1"/>
    <property type="gene ID" value="Jr02_15180"/>
</dbReference>
<dbReference type="SMART" id="SM00389">
    <property type="entry name" value="HOX"/>
    <property type="match status" value="1"/>
</dbReference>
<evidence type="ECO:0000256" key="9">
    <source>
        <dbReference type="SAM" id="MobiDB-lite"/>
    </source>
</evidence>
<keyword evidence="2 7" id="KW-0805">Transcription regulation</keyword>
<keyword evidence="10" id="KW-1185">Reference proteome</keyword>
<feature type="coiled-coil region" evidence="8">
    <location>
        <begin position="74"/>
        <end position="101"/>
    </location>
</feature>
<dbReference type="GO" id="GO:0005634">
    <property type="term" value="C:nucleus"/>
    <property type="evidence" value="ECO:0000318"/>
    <property type="project" value="GO_Central"/>
</dbReference>
<dbReference type="InterPro" id="IPR001356">
    <property type="entry name" value="HD"/>
</dbReference>
<evidence type="ECO:0000256" key="8">
    <source>
        <dbReference type="SAM" id="Coils"/>
    </source>
</evidence>